<name>A0A495WCD9_9RHOO</name>
<organism evidence="1 2">
    <name type="scientific">Azonexus fungiphilus</name>
    <dbReference type="NCBI Taxonomy" id="146940"/>
    <lineage>
        <taxon>Bacteria</taxon>
        <taxon>Pseudomonadati</taxon>
        <taxon>Pseudomonadota</taxon>
        <taxon>Betaproteobacteria</taxon>
        <taxon>Rhodocyclales</taxon>
        <taxon>Azonexaceae</taxon>
        <taxon>Azonexus</taxon>
    </lineage>
</organism>
<sequence>MSAALFDWLDRVTWLAEVPRYASAILTRQVQAKISRSRPECWSDNFAWLPAENGEERFLTAFANHYGRIRAFHGCRPADLKSYFDYGLHGQTAEILEAQFLSIFRDLPEQKLQEALAELKDRKESERGRFWVVLEERELIEHCGHYLIQGSEYLMALAASLCRLAPGEDYRMRLRKHGTPTIFELHIPIQHLQEAQVDALARLVLAAWGELVSNRPLGMGHSPCLVVRRTVEPQYFVGHTHPARIRDPHLGHTIYVNQHTRCVHCAEARIDT</sequence>
<reference evidence="1 2" key="1">
    <citation type="submission" date="2018-10" db="EMBL/GenBank/DDBJ databases">
        <title>Genomic Encyclopedia of Type Strains, Phase IV (KMG-IV): sequencing the most valuable type-strain genomes for metagenomic binning, comparative biology and taxonomic classification.</title>
        <authorList>
            <person name="Goeker M."/>
        </authorList>
    </citation>
    <scope>NUCLEOTIDE SEQUENCE [LARGE SCALE GENOMIC DNA]</scope>
    <source>
        <strain evidence="1 2">DSM 23841</strain>
    </source>
</reference>
<evidence type="ECO:0000313" key="1">
    <source>
        <dbReference type="EMBL" id="RKT58877.1"/>
    </source>
</evidence>
<protein>
    <submittedName>
        <fullName evidence="1">Uncharacterized protein</fullName>
    </submittedName>
</protein>
<dbReference type="EMBL" id="RBXP01000014">
    <property type="protein sequence ID" value="RKT58877.1"/>
    <property type="molecule type" value="Genomic_DNA"/>
</dbReference>
<dbReference type="OrthoDB" id="8960711at2"/>
<accession>A0A495WCD9</accession>
<evidence type="ECO:0000313" key="2">
    <source>
        <dbReference type="Proteomes" id="UP000270626"/>
    </source>
</evidence>
<dbReference type="RefSeq" id="WP_147431307.1">
    <property type="nucleotide sequence ID" value="NZ_RBXP01000014.1"/>
</dbReference>
<dbReference type="AlphaFoldDB" id="A0A495WCD9"/>
<keyword evidence="2" id="KW-1185">Reference proteome</keyword>
<comment type="caution">
    <text evidence="1">The sequence shown here is derived from an EMBL/GenBank/DDBJ whole genome shotgun (WGS) entry which is preliminary data.</text>
</comment>
<proteinExistence type="predicted"/>
<dbReference type="Proteomes" id="UP000270626">
    <property type="component" value="Unassembled WGS sequence"/>
</dbReference>
<gene>
    <name evidence="1" type="ORF">DFR40_1906</name>
</gene>